<dbReference type="Proteomes" id="UP000094336">
    <property type="component" value="Unassembled WGS sequence"/>
</dbReference>
<feature type="coiled-coil region" evidence="4">
    <location>
        <begin position="199"/>
        <end position="262"/>
    </location>
</feature>
<proteinExistence type="predicted"/>
<feature type="non-terminal residue" evidence="7">
    <location>
        <position position="607"/>
    </location>
</feature>
<evidence type="ECO:0000313" key="7">
    <source>
        <dbReference type="EMBL" id="ODQ83015.1"/>
    </source>
</evidence>
<dbReference type="PANTHER" id="PTHR46515">
    <property type="entry name" value="TATA ELEMENT MODULATORY FACTOR TMF1"/>
    <property type="match status" value="1"/>
</dbReference>
<feature type="region of interest" description="Disordered" evidence="5">
    <location>
        <begin position="14"/>
        <end position="46"/>
    </location>
</feature>
<feature type="coiled-coil region" evidence="4">
    <location>
        <begin position="504"/>
        <end position="604"/>
    </location>
</feature>
<accession>A0A1E3QZG4</accession>
<reference evidence="8" key="1">
    <citation type="submission" date="2016-05" db="EMBL/GenBank/DDBJ databases">
        <title>Comparative genomics of biotechnologically important yeasts.</title>
        <authorList>
            <consortium name="DOE Joint Genome Institute"/>
            <person name="Riley R."/>
            <person name="Haridas S."/>
            <person name="Wolfe K.H."/>
            <person name="Lopes M.R."/>
            <person name="Hittinger C.T."/>
            <person name="Goker M."/>
            <person name="Salamov A."/>
            <person name="Wisecaver J."/>
            <person name="Long T.M."/>
            <person name="Aerts A.L."/>
            <person name="Barry K."/>
            <person name="Choi C."/>
            <person name="Clum A."/>
            <person name="Coughlan A.Y."/>
            <person name="Deshpande S."/>
            <person name="Douglass A.P."/>
            <person name="Hanson S.J."/>
            <person name="Klenk H.-P."/>
            <person name="Labutti K."/>
            <person name="Lapidus A."/>
            <person name="Lindquist E."/>
            <person name="Lipzen A."/>
            <person name="Meier-Kolthoff J.P."/>
            <person name="Ohm R.A."/>
            <person name="Otillar R.P."/>
            <person name="Pangilinan J."/>
            <person name="Peng Y."/>
            <person name="Rokas A."/>
            <person name="Rosa C.A."/>
            <person name="Scheuner C."/>
            <person name="Sibirny A.A."/>
            <person name="Slot J.C."/>
            <person name="Stielow J.B."/>
            <person name="Sun H."/>
            <person name="Kurtzman C.P."/>
            <person name="Blackwell M."/>
            <person name="Grigoriev I.V."/>
            <person name="Jeffries T.W."/>
        </authorList>
    </citation>
    <scope>NUCLEOTIDE SEQUENCE [LARGE SCALE GENOMIC DNA]</scope>
    <source>
        <strain evidence="8">NRRL Y-12698</strain>
    </source>
</reference>
<dbReference type="GO" id="GO:0005783">
    <property type="term" value="C:endoplasmic reticulum"/>
    <property type="evidence" value="ECO:0007669"/>
    <property type="project" value="TreeGrafter"/>
</dbReference>
<evidence type="ECO:0000256" key="5">
    <source>
        <dbReference type="SAM" id="MobiDB-lite"/>
    </source>
</evidence>
<gene>
    <name evidence="7" type="ORF">BABINDRAFT_20298</name>
</gene>
<evidence type="ECO:0000256" key="4">
    <source>
        <dbReference type="SAM" id="Coils"/>
    </source>
</evidence>
<keyword evidence="8" id="KW-1185">Reference proteome</keyword>
<dbReference type="GO" id="GO:0005794">
    <property type="term" value="C:Golgi apparatus"/>
    <property type="evidence" value="ECO:0007669"/>
    <property type="project" value="UniProtKB-SubCell"/>
</dbReference>
<feature type="coiled-coil region" evidence="4">
    <location>
        <begin position="76"/>
        <end position="145"/>
    </location>
</feature>
<comment type="subcellular location">
    <subcellularLocation>
        <location evidence="1">Golgi apparatus</location>
    </subcellularLocation>
</comment>
<feature type="domain" description="TATA element modulatory factor 1 TATA binding" evidence="6">
    <location>
        <begin position="495"/>
        <end position="605"/>
    </location>
</feature>
<dbReference type="RefSeq" id="XP_018988343.1">
    <property type="nucleotide sequence ID" value="XM_019131244.1"/>
</dbReference>
<dbReference type="Pfam" id="PF12325">
    <property type="entry name" value="TMF_TATA_bd"/>
    <property type="match status" value="1"/>
</dbReference>
<evidence type="ECO:0000256" key="1">
    <source>
        <dbReference type="ARBA" id="ARBA00004555"/>
    </source>
</evidence>
<dbReference type="GeneID" id="30149097"/>
<dbReference type="OrthoDB" id="74178at2759"/>
<dbReference type="Pfam" id="PF12329">
    <property type="entry name" value="TMF_DNA_bd"/>
    <property type="match status" value="1"/>
</dbReference>
<dbReference type="PANTHER" id="PTHR46515:SF1">
    <property type="entry name" value="TATA ELEMENT MODULATORY FACTOR"/>
    <property type="match status" value="1"/>
</dbReference>
<keyword evidence="2" id="KW-0333">Golgi apparatus</keyword>
<evidence type="ECO:0000256" key="2">
    <source>
        <dbReference type="ARBA" id="ARBA00023034"/>
    </source>
</evidence>
<dbReference type="EMBL" id="KV454426">
    <property type="protein sequence ID" value="ODQ83015.1"/>
    <property type="molecule type" value="Genomic_DNA"/>
</dbReference>
<evidence type="ECO:0000259" key="6">
    <source>
        <dbReference type="Pfam" id="PF12325"/>
    </source>
</evidence>
<sequence>PKKRLTLQERLALAAKSGKSKKKAVVSQDDTPADTPGSSPRSSLDLHVAPVAHKIEPGARDDTAGRLPEEWKTLDKDELIRKLAQKDLQMAELLEEGRKLSIKELKLNETIRRLKVQDAESESRVGELTQKNESLERELGVLKEHETKAKEHDSLKAKYDALVKAKAASDAELTSLKAENFRAKYADQVEETKSEALRNKSLNKQLSDAKGQMDTFKRQSAAEISELKLKVEREKLKLFQANSENELEVKRLESKVEELRYKAEGNASDMSSRSTDELSKLQQSHDSLHGQYISAQENWKTIESQLMNKINVFESVVSSLNKKEVAYQKKIRVLTNDLKNKAMENDAMLEATHAQTAQQANLTQELGSKTAELVDATAKFNGMKEIYDSERKSYLAKIGQLEHEITKLRENTSLGQSLYADSTPRRNYSNVSGLSMEMGNESPVLPRISSARSIPQRHANYTMTETFSEDDDSGFNDETSNFTFNQSSRVDMYHQSNGPSIQLVEKMSSQVRRLEIELATAKDEHAKLAAEKKEAQGTIIGLMQDNESIELLRDELRQLKETVEERGRREATMLEIIGEKEDTIEELRNDVMDLKDICKQQVQEMIK</sequence>
<dbReference type="InterPro" id="IPR022092">
    <property type="entry name" value="TMF_DNA-bd"/>
</dbReference>
<evidence type="ECO:0000256" key="3">
    <source>
        <dbReference type="ARBA" id="ARBA00023054"/>
    </source>
</evidence>
<dbReference type="InterPro" id="IPR052602">
    <property type="entry name" value="Growth_transcription_reg"/>
</dbReference>
<feature type="non-terminal residue" evidence="7">
    <location>
        <position position="1"/>
    </location>
</feature>
<organism evidence="7 8">
    <name type="scientific">Babjeviella inositovora NRRL Y-12698</name>
    <dbReference type="NCBI Taxonomy" id="984486"/>
    <lineage>
        <taxon>Eukaryota</taxon>
        <taxon>Fungi</taxon>
        <taxon>Dikarya</taxon>
        <taxon>Ascomycota</taxon>
        <taxon>Saccharomycotina</taxon>
        <taxon>Pichiomycetes</taxon>
        <taxon>Serinales incertae sedis</taxon>
        <taxon>Babjeviella</taxon>
    </lineage>
</organism>
<keyword evidence="3 4" id="KW-0175">Coiled coil</keyword>
<dbReference type="InterPro" id="IPR022091">
    <property type="entry name" value="TMF_TATA-bd"/>
</dbReference>
<protein>
    <recommendedName>
        <fullName evidence="6">TATA element modulatory factor 1 TATA binding domain-containing protein</fullName>
    </recommendedName>
</protein>
<evidence type="ECO:0000313" key="8">
    <source>
        <dbReference type="Proteomes" id="UP000094336"/>
    </source>
</evidence>
<dbReference type="AlphaFoldDB" id="A0A1E3QZG4"/>
<name>A0A1E3QZG4_9ASCO</name>